<accession>A0A6P7GCU9</accession>
<dbReference type="InParanoid" id="A0A6P7GCU9"/>
<proteinExistence type="predicted"/>
<evidence type="ECO:0000256" key="1">
    <source>
        <dbReference type="SAM" id="MobiDB-lite"/>
    </source>
</evidence>
<feature type="compositionally biased region" description="Gly residues" evidence="1">
    <location>
        <begin position="132"/>
        <end position="149"/>
    </location>
</feature>
<feature type="compositionally biased region" description="Pro residues" evidence="1">
    <location>
        <begin position="292"/>
        <end position="304"/>
    </location>
</feature>
<protein>
    <submittedName>
        <fullName evidence="2">Uncharacterized protein LOC114335964</fullName>
    </submittedName>
</protein>
<sequence length="324" mass="35370">MLEYLEILDNSQEIDTKEYNNFQDYLLELERVKWENGIGVIHFNIRSLQKHFDELLIYLESDNVSVHCYADDTQVYYTFSPTDLASASEKLNSDLSKLVIESEKHQLKLNPIKSSAMVFELQRRHSEARLGSGSGGGGIGGLSVGGLGSGLAPPRSPELRRHSDVSPASLKELEKLKGTGAKTPDPDWTRNRGGRSAACSRQNSPPREIPAVGPTAPRSRRASRVARQHSYDDEVKNSIAPSANADNGLSLPAPMPRRASAYDVFTVPGLSTVTTAPTGGMTRRASFRIAPPQDPGSPPSPDGPPACLIAPEEDRRTQRRGSRL</sequence>
<feature type="compositionally biased region" description="Basic residues" evidence="1">
    <location>
        <begin position="218"/>
        <end position="227"/>
    </location>
</feature>
<dbReference type="RefSeq" id="XP_028142065.1">
    <property type="nucleotide sequence ID" value="XM_028286264.1"/>
</dbReference>
<reference evidence="2" key="1">
    <citation type="submission" date="2025-08" db="UniProtKB">
        <authorList>
            <consortium name="RefSeq"/>
        </authorList>
    </citation>
    <scope>IDENTIFICATION</scope>
    <source>
        <tissue evidence="2">Whole insect</tissue>
    </source>
</reference>
<feature type="region of interest" description="Disordered" evidence="1">
    <location>
        <begin position="272"/>
        <end position="324"/>
    </location>
</feature>
<gene>
    <name evidence="2" type="primary">LOC114335964</name>
</gene>
<name>A0A6P7GCU9_DIAVI</name>
<organism evidence="2">
    <name type="scientific">Diabrotica virgifera virgifera</name>
    <name type="common">western corn rootworm</name>
    <dbReference type="NCBI Taxonomy" id="50390"/>
    <lineage>
        <taxon>Eukaryota</taxon>
        <taxon>Metazoa</taxon>
        <taxon>Ecdysozoa</taxon>
        <taxon>Arthropoda</taxon>
        <taxon>Hexapoda</taxon>
        <taxon>Insecta</taxon>
        <taxon>Pterygota</taxon>
        <taxon>Neoptera</taxon>
        <taxon>Endopterygota</taxon>
        <taxon>Coleoptera</taxon>
        <taxon>Polyphaga</taxon>
        <taxon>Cucujiformia</taxon>
        <taxon>Chrysomeloidea</taxon>
        <taxon>Chrysomelidae</taxon>
        <taxon>Galerucinae</taxon>
        <taxon>Diabroticina</taxon>
        <taxon>Diabroticites</taxon>
        <taxon>Diabrotica</taxon>
    </lineage>
</organism>
<evidence type="ECO:0000313" key="2">
    <source>
        <dbReference type="RefSeq" id="XP_028142065.1"/>
    </source>
</evidence>
<feature type="region of interest" description="Disordered" evidence="1">
    <location>
        <begin position="129"/>
        <end position="252"/>
    </location>
</feature>
<dbReference type="AlphaFoldDB" id="A0A6P7GCU9"/>